<keyword evidence="2" id="KW-0472">Membrane</keyword>
<feature type="transmembrane region" description="Helical" evidence="2">
    <location>
        <begin position="118"/>
        <end position="140"/>
    </location>
</feature>
<feature type="transmembrane region" description="Helical" evidence="2">
    <location>
        <begin position="52"/>
        <end position="78"/>
    </location>
</feature>
<reference evidence="4 5" key="1">
    <citation type="submission" date="2015-08" db="EMBL/GenBank/DDBJ databases">
        <title>Emmonsia species relationships and genome sequence.</title>
        <authorList>
            <person name="Cuomo C.A."/>
            <person name="Schwartz I.S."/>
            <person name="Kenyon C."/>
            <person name="De Hoog G.S."/>
            <person name="Govender N.P."/>
            <person name="Botha A."/>
            <person name="Moreno L."/>
            <person name="De Vries M."/>
            <person name="Munoz J.F."/>
            <person name="Stielow J.B."/>
        </authorList>
    </citation>
    <scope>NUCLEOTIDE SEQUENCE [LARGE SCALE GENOMIC DNA]</scope>
    <source>
        <strain evidence="4 5">EI222</strain>
    </source>
</reference>
<dbReference type="PANTHER" id="PTHR37013:SF3">
    <property type="entry name" value="INTEGRAL MEMBRANE PROTEIN (AFU_ORTHOLOGUE AFUA_1G05950)"/>
    <property type="match status" value="1"/>
</dbReference>
<keyword evidence="5" id="KW-1185">Reference proteome</keyword>
<feature type="region of interest" description="Disordered" evidence="1">
    <location>
        <begin position="326"/>
        <end position="369"/>
    </location>
</feature>
<name>A0A1J9QH03_9EURO</name>
<sequence>MANNTVEDTIEASPLSVGNQIAIASFLAISLYNALELFVLIFVAFRSFKSLYFWSLLLSTSVGIVPYSIGSLLGYFAPPIGSEWPLFTLVSVGWLVTTTGQSLVLYSRLHLVLRNTKILRLVLLMIVANTVILHLPGAIISIRLMLRESFLDAYIAIEKVQMTVFSVQEVVISTLYIWETAKMFRLSPDRGNRRIMWQLISINMIVTVMDIGLLAAVYADLYLYEPAIRVMVYSIKLKLEFAILGQLVHLASSRSCGLDFTIGSNGFPDFVDPTRITTDITHARRLSPITSKPLRSESDDAIDTPSILLAPPSGYLSGDDGCYETRSSWSRSTQTNPISANTISTIGSSSRSASREQKGANNPEAECPG</sequence>
<keyword evidence="2" id="KW-0812">Transmembrane</keyword>
<organism evidence="4 5">
    <name type="scientific">Blastomyces percursus</name>
    <dbReference type="NCBI Taxonomy" id="1658174"/>
    <lineage>
        <taxon>Eukaryota</taxon>
        <taxon>Fungi</taxon>
        <taxon>Dikarya</taxon>
        <taxon>Ascomycota</taxon>
        <taxon>Pezizomycotina</taxon>
        <taxon>Eurotiomycetes</taxon>
        <taxon>Eurotiomycetidae</taxon>
        <taxon>Onygenales</taxon>
        <taxon>Ajellomycetaceae</taxon>
        <taxon>Blastomyces</taxon>
    </lineage>
</organism>
<dbReference type="VEuPathDB" id="FungiDB:ACJ73_09079"/>
<evidence type="ECO:0000259" key="3">
    <source>
        <dbReference type="Pfam" id="PF24802"/>
    </source>
</evidence>
<dbReference type="Pfam" id="PF24802">
    <property type="entry name" value="DUF7703"/>
    <property type="match status" value="1"/>
</dbReference>
<dbReference type="PANTHER" id="PTHR37013">
    <property type="entry name" value="INTEGRAL MEMBRANE PROTEIN (AFU_ORTHOLOGUE AFUA_1G05950)-RELATED"/>
    <property type="match status" value="1"/>
</dbReference>
<dbReference type="EMBL" id="LGTZ01002387">
    <property type="protein sequence ID" value="OJD14477.1"/>
    <property type="molecule type" value="Genomic_DNA"/>
</dbReference>
<feature type="domain" description="DUF7703" evidence="3">
    <location>
        <begin position="20"/>
        <end position="256"/>
    </location>
</feature>
<feature type="transmembrane region" description="Helical" evidence="2">
    <location>
        <begin position="21"/>
        <end position="45"/>
    </location>
</feature>
<keyword evidence="2" id="KW-1133">Transmembrane helix</keyword>
<evidence type="ECO:0000313" key="5">
    <source>
        <dbReference type="Proteomes" id="UP000242791"/>
    </source>
</evidence>
<evidence type="ECO:0000313" key="4">
    <source>
        <dbReference type="EMBL" id="OJD14477.1"/>
    </source>
</evidence>
<evidence type="ECO:0000256" key="2">
    <source>
        <dbReference type="SAM" id="Phobius"/>
    </source>
</evidence>
<dbReference type="AlphaFoldDB" id="A0A1J9QH03"/>
<feature type="transmembrane region" description="Helical" evidence="2">
    <location>
        <begin position="199"/>
        <end position="224"/>
    </location>
</feature>
<feature type="transmembrane region" description="Helical" evidence="2">
    <location>
        <begin position="160"/>
        <end position="178"/>
    </location>
</feature>
<feature type="transmembrane region" description="Helical" evidence="2">
    <location>
        <begin position="84"/>
        <end position="106"/>
    </location>
</feature>
<dbReference type="InterPro" id="IPR056120">
    <property type="entry name" value="DUF7703"/>
</dbReference>
<accession>A0A1J9QH03</accession>
<proteinExistence type="predicted"/>
<feature type="compositionally biased region" description="Polar residues" evidence="1">
    <location>
        <begin position="326"/>
        <end position="341"/>
    </location>
</feature>
<protein>
    <recommendedName>
        <fullName evidence="3">DUF7703 domain-containing protein</fullName>
    </recommendedName>
</protein>
<feature type="compositionally biased region" description="Low complexity" evidence="1">
    <location>
        <begin position="342"/>
        <end position="352"/>
    </location>
</feature>
<dbReference type="OrthoDB" id="405906at2759"/>
<comment type="caution">
    <text evidence="4">The sequence shown here is derived from an EMBL/GenBank/DDBJ whole genome shotgun (WGS) entry which is preliminary data.</text>
</comment>
<gene>
    <name evidence="4" type="ORF">ACJ73_09079</name>
</gene>
<evidence type="ECO:0000256" key="1">
    <source>
        <dbReference type="SAM" id="MobiDB-lite"/>
    </source>
</evidence>
<dbReference type="Proteomes" id="UP000242791">
    <property type="component" value="Unassembled WGS sequence"/>
</dbReference>